<feature type="compositionally biased region" description="Basic and acidic residues" evidence="1">
    <location>
        <begin position="14"/>
        <end position="26"/>
    </location>
</feature>
<accession>A0A0U0R8P9</accession>
<name>A0A0U0R8P9_MYCTX</name>
<dbReference type="Proteomes" id="UP000038802">
    <property type="component" value="Unassembled WGS sequence"/>
</dbReference>
<feature type="region of interest" description="Disordered" evidence="1">
    <location>
        <begin position="1"/>
        <end position="43"/>
    </location>
</feature>
<sequence length="43" mass="5221">MTAWNGGHRRRRDHIPDRPTGRECRKNKSRYPQFGVELGYHKR</sequence>
<protein>
    <submittedName>
        <fullName evidence="2">Uncharacterized protein</fullName>
    </submittedName>
</protein>
<reference evidence="3" key="1">
    <citation type="submission" date="2015-03" db="EMBL/GenBank/DDBJ databases">
        <authorList>
            <consortium name="Pathogen Informatics"/>
        </authorList>
    </citation>
    <scope>NUCLEOTIDE SEQUENCE [LARGE SCALE GENOMIC DNA]</scope>
    <source>
        <strain evidence="3">K00500041</strain>
    </source>
</reference>
<evidence type="ECO:0000313" key="2">
    <source>
        <dbReference type="EMBL" id="COV83472.1"/>
    </source>
</evidence>
<proteinExistence type="predicted"/>
<organism evidence="2 3">
    <name type="scientific">Mycobacterium tuberculosis</name>
    <dbReference type="NCBI Taxonomy" id="1773"/>
    <lineage>
        <taxon>Bacteria</taxon>
        <taxon>Bacillati</taxon>
        <taxon>Actinomycetota</taxon>
        <taxon>Actinomycetes</taxon>
        <taxon>Mycobacteriales</taxon>
        <taxon>Mycobacteriaceae</taxon>
        <taxon>Mycobacterium</taxon>
        <taxon>Mycobacterium tuberculosis complex</taxon>
    </lineage>
</organism>
<evidence type="ECO:0000313" key="3">
    <source>
        <dbReference type="Proteomes" id="UP000038802"/>
    </source>
</evidence>
<dbReference type="EMBL" id="CSAE01000216">
    <property type="protein sequence ID" value="COV83472.1"/>
    <property type="molecule type" value="Genomic_DNA"/>
</dbReference>
<gene>
    <name evidence="2" type="ORF">ERS007703_02133</name>
</gene>
<evidence type="ECO:0000256" key="1">
    <source>
        <dbReference type="SAM" id="MobiDB-lite"/>
    </source>
</evidence>
<dbReference type="AlphaFoldDB" id="A0A0U0R8P9"/>